<comment type="caution">
    <text evidence="1">The sequence shown here is derived from an EMBL/GenBank/DDBJ whole genome shotgun (WGS) entry which is preliminary data.</text>
</comment>
<gene>
    <name evidence="1" type="ORF">CFR80_14275</name>
</gene>
<dbReference type="AlphaFoldDB" id="A0A318QLU3"/>
<dbReference type="Proteomes" id="UP000247417">
    <property type="component" value="Unassembled WGS sequence"/>
</dbReference>
<dbReference type="EMBL" id="NKTX01000059">
    <property type="protein sequence ID" value="PYD80045.1"/>
    <property type="molecule type" value="Genomic_DNA"/>
</dbReference>
<organism evidence="1 2">
    <name type="scientific">Komagataeibacter oboediens</name>
    <dbReference type="NCBI Taxonomy" id="65958"/>
    <lineage>
        <taxon>Bacteria</taxon>
        <taxon>Pseudomonadati</taxon>
        <taxon>Pseudomonadota</taxon>
        <taxon>Alphaproteobacteria</taxon>
        <taxon>Acetobacterales</taxon>
        <taxon>Acetobacteraceae</taxon>
        <taxon>Komagataeibacter</taxon>
    </lineage>
</organism>
<protein>
    <submittedName>
        <fullName evidence="1">Uncharacterized protein</fullName>
    </submittedName>
</protein>
<reference evidence="1 2" key="1">
    <citation type="submission" date="2017-07" db="EMBL/GenBank/DDBJ databases">
        <title>A draft genome sequence of Komagataeibacter oboediens LMG 18849.</title>
        <authorList>
            <person name="Skraban J."/>
            <person name="Cleenwerck I."/>
            <person name="Vandamme P."/>
            <person name="Trcek J."/>
        </authorList>
    </citation>
    <scope>NUCLEOTIDE SEQUENCE [LARGE SCALE GENOMIC DNA]</scope>
    <source>
        <strain evidence="1 2">LMG 18849</strain>
    </source>
</reference>
<sequence length="142" mass="15772">MANCEAWETHLKGRPNDANAKWRRNDLIRHIRCRLGIKAVVEQARCAFLRKRGIGVEPIDGAGSQTGITNVQIGQTAGDAIGASLKYLSGEQSSEEVWRFVCDFAQCVARMIADREGQSKPPTALRMMIPDCETSRERELIA</sequence>
<proteinExistence type="predicted"/>
<accession>A0A318QLU3</accession>
<name>A0A318QLU3_9PROT</name>
<evidence type="ECO:0000313" key="2">
    <source>
        <dbReference type="Proteomes" id="UP000247417"/>
    </source>
</evidence>
<evidence type="ECO:0000313" key="1">
    <source>
        <dbReference type="EMBL" id="PYD80045.1"/>
    </source>
</evidence>
<dbReference type="RefSeq" id="WP_110507567.1">
    <property type="nucleotide sequence ID" value="NZ_NKTX01000059.1"/>
</dbReference>
<dbReference type="STRING" id="940286.GCA_000227565_01388"/>
<dbReference type="OrthoDB" id="9912050at2"/>